<reference evidence="2" key="1">
    <citation type="submission" date="2020-08" db="EMBL/GenBank/DDBJ databases">
        <title>Genome public.</title>
        <authorList>
            <person name="Liu C."/>
            <person name="Sun Q."/>
        </authorList>
    </citation>
    <scope>NUCLEOTIDE SEQUENCE</scope>
    <source>
        <strain evidence="2">NSJ-12</strain>
    </source>
</reference>
<proteinExistence type="predicted"/>
<dbReference type="EMBL" id="JACRSY010000041">
    <property type="protein sequence ID" value="MBC8581246.1"/>
    <property type="molecule type" value="Genomic_DNA"/>
</dbReference>
<keyword evidence="1" id="KW-0732">Signal</keyword>
<organism evidence="2 3">
    <name type="scientific">Zhenhengia yiwuensis</name>
    <dbReference type="NCBI Taxonomy" id="2763666"/>
    <lineage>
        <taxon>Bacteria</taxon>
        <taxon>Bacillati</taxon>
        <taxon>Bacillota</taxon>
        <taxon>Clostridia</taxon>
        <taxon>Lachnospirales</taxon>
        <taxon>Lachnospiraceae</taxon>
        <taxon>Zhenhengia</taxon>
    </lineage>
</organism>
<dbReference type="RefSeq" id="WP_249334077.1">
    <property type="nucleotide sequence ID" value="NZ_JACRSY010000041.1"/>
</dbReference>
<dbReference type="AlphaFoldDB" id="A0A926EHG0"/>
<feature type="chain" id="PRO_5038116339" description="DUF4367 domain-containing protein" evidence="1">
    <location>
        <begin position="24"/>
        <end position="175"/>
    </location>
</feature>
<evidence type="ECO:0000313" key="2">
    <source>
        <dbReference type="EMBL" id="MBC8581246.1"/>
    </source>
</evidence>
<sequence>MNKLVKGMLILGMSMMMTTNIFGQVTMEEVNKIKESRDNVTVNPVNAYIIWKGVREDIKANQIVVEFEIKNDTLADYITPQYVRTDRDIDGKTKCMLDISMTNFYKEIMVIQNGYELNYHISKTEGIKVGEKGKFYTIFWANNQNQSVDIVIEDNIYSINVTQIPKEVLDLLPMS</sequence>
<name>A0A926EHG0_9FIRM</name>
<protein>
    <recommendedName>
        <fullName evidence="4">DUF4367 domain-containing protein</fullName>
    </recommendedName>
</protein>
<evidence type="ECO:0008006" key="4">
    <source>
        <dbReference type="Google" id="ProtNLM"/>
    </source>
</evidence>
<accession>A0A926EHG0</accession>
<gene>
    <name evidence="2" type="ORF">H8718_17200</name>
</gene>
<feature type="signal peptide" evidence="1">
    <location>
        <begin position="1"/>
        <end position="23"/>
    </location>
</feature>
<keyword evidence="3" id="KW-1185">Reference proteome</keyword>
<evidence type="ECO:0000313" key="3">
    <source>
        <dbReference type="Proteomes" id="UP000655830"/>
    </source>
</evidence>
<dbReference type="Proteomes" id="UP000655830">
    <property type="component" value="Unassembled WGS sequence"/>
</dbReference>
<comment type="caution">
    <text evidence="2">The sequence shown here is derived from an EMBL/GenBank/DDBJ whole genome shotgun (WGS) entry which is preliminary data.</text>
</comment>
<evidence type="ECO:0000256" key="1">
    <source>
        <dbReference type="SAM" id="SignalP"/>
    </source>
</evidence>